<dbReference type="Pfam" id="PF16159">
    <property type="entry name" value="FOXP-CC"/>
    <property type="match status" value="1"/>
</dbReference>
<evidence type="ECO:0000256" key="9">
    <source>
        <dbReference type="ARBA" id="ARBA00023242"/>
    </source>
</evidence>
<dbReference type="PROSITE" id="PS50039">
    <property type="entry name" value="FORK_HEAD_3"/>
    <property type="match status" value="1"/>
</dbReference>
<feature type="compositionally biased region" description="Low complexity" evidence="11">
    <location>
        <begin position="806"/>
        <end position="831"/>
    </location>
</feature>
<dbReference type="GO" id="GO:0008270">
    <property type="term" value="F:zinc ion binding"/>
    <property type="evidence" value="ECO:0007669"/>
    <property type="project" value="UniProtKB-KW"/>
</dbReference>
<feature type="compositionally biased region" description="Low complexity" evidence="11">
    <location>
        <begin position="1412"/>
        <end position="1425"/>
    </location>
</feature>
<feature type="region of interest" description="Disordered" evidence="11">
    <location>
        <begin position="769"/>
        <end position="839"/>
    </location>
</feature>
<accession>A0AA85J6P5</accession>
<dbReference type="FunFam" id="1.10.10.10:FF:000010">
    <property type="entry name" value="Forkhead box P2 isoform B"/>
    <property type="match status" value="1"/>
</dbReference>
<evidence type="ECO:0000256" key="11">
    <source>
        <dbReference type="SAM" id="MobiDB-lite"/>
    </source>
</evidence>
<dbReference type="InterPro" id="IPR036390">
    <property type="entry name" value="WH_DNA-bd_sf"/>
</dbReference>
<feature type="compositionally biased region" description="Low complexity" evidence="11">
    <location>
        <begin position="716"/>
        <end position="736"/>
    </location>
</feature>
<feature type="compositionally biased region" description="Basic and acidic residues" evidence="11">
    <location>
        <begin position="701"/>
        <end position="714"/>
    </location>
</feature>
<feature type="compositionally biased region" description="Polar residues" evidence="11">
    <location>
        <begin position="1426"/>
        <end position="1435"/>
    </location>
</feature>
<dbReference type="InterPro" id="IPR001766">
    <property type="entry name" value="Fork_head_dom"/>
</dbReference>
<feature type="compositionally biased region" description="Polar residues" evidence="11">
    <location>
        <begin position="1207"/>
        <end position="1216"/>
    </location>
</feature>
<evidence type="ECO:0000256" key="3">
    <source>
        <dbReference type="ARBA" id="ARBA00022723"/>
    </source>
</evidence>
<name>A0AA85J6P5_TRIRE</name>
<feature type="region of interest" description="Disordered" evidence="11">
    <location>
        <begin position="544"/>
        <end position="579"/>
    </location>
</feature>
<dbReference type="SUPFAM" id="SSF46785">
    <property type="entry name" value="Winged helix' DNA-binding domain"/>
    <property type="match status" value="1"/>
</dbReference>
<keyword evidence="13" id="KW-1185">Reference proteome</keyword>
<evidence type="ECO:0000313" key="13">
    <source>
        <dbReference type="Proteomes" id="UP000050795"/>
    </source>
</evidence>
<dbReference type="PANTHER" id="PTHR45796:SF4">
    <property type="entry name" value="FORKHEAD BOX P, ISOFORM C"/>
    <property type="match status" value="1"/>
</dbReference>
<dbReference type="Proteomes" id="UP000050795">
    <property type="component" value="Unassembled WGS sequence"/>
</dbReference>
<sequence>MSHHLQHQMQSQLLTTPLTDRSNTAITQSLDSDIIMGNTMPSSFLEMNLSSQTLPSTTNGLSNDVEGNRSTRNSLTDDSNPNNNNSSQCKSPLWLPPVTPYTLLGLLKPHLTQSGLLPNPNHPSQPVAPPPPAPPPPPAFPLAPSAQHNSMQQTNPGTIMLSTKLCEDLMMGQQSNLKSSQHHISSVSSTYLSELLNHQSQTNCGKNSVHALYEKILIGELDQLHRSLEQRCLLSNTFDSNNLSVLCTEDGRENTNTTMTGSGAMTSAGLKSGSPALGTNLPALTTDPARALLIAGQVCDWPGCGAVLGPDTSFIEHLNRTHQLSLQALAQVEVCASRLELYLRTVRKESQRLNAMVRHLVSRARSSTSSCSSPFDWPSVGSTSVVASTENNPTVSTCVPRCTTNVQSMLPLGAFNWSTNNGHVDATINSMANGTMELTEKTDIESSSFYETQNQSLNPVYRGDSLLHCSPVCSTATSTAESWCTDQMLVSDCTMSMLRDLPLHHRRSAVHALASRWSTSGPSGLDTFASNGLTSQISNNNNLSPTLPVFPTNPNDCTSASSPPSAPLNSTEKLPIQPSSNSCHPALIASAAAALLSSVSSLQNQITSMSTHPAAPAGGVCGHQIPTTTITTTTTTDQSAPSNPAAAVMAVAAAAAVAASGLSNSPPISWLPRTTNSSGGGGATAFFDSSPPTNLITPFDKTAKQRRFDTRPEEVSSLLTSTTTPAPTPTSALTIPPTVPLPAMKLPSRTKSRDQAKLSLNHELSGGEFEKQNKITDSLEKPSVHCNLPEAMDTDTSRTCDNSNYSSSLPSVGGLSSSSSSSSSSTSLAAVGAGGGSSGTMTPAITIIPSSVTGSINNTTLVTTALPSASSSVSSPTITTAVVTTTTSTSSTNTTTTTNTSLTQRQYYRSHCARPRFTYATLIRQAILESPGQQLSLSAIYVWLQREFAYFRQNEATWKNAVRHNLSLHKCFRRLETTSGSVWVVDESEYQRRKAKRAVRWYPNSSGAKHQGSVKSARVEVVATTQDASKSTLTPPSHPMQQTQPSVITSTDTMMLVDMHSTSLSSPIHALTTTTESYNPSKSSPKSGFSPEVTTPLRGVVSSSGTTPSQSSPLLSALLLPGFNNNNNNSQETLLSRTSSLNQTNFIKTEPEMMNPSIGISTTSLTVVATGYNENLSNDNREGNGDSVEDADTGDGKSPVNNNNNNADNQTPHSSPVYANTSVIATTTTTPTPTSPVSSVIGATTGNMNDELQSLIPVTTAMSLATITSTDTNGELDNQLMDIDNDLESSKSDIEMMTIMSPTVLDKQCVNKSINVSEHNPPSTELLSEESSTLRMSQMPLDPVYTSFDNNTNNNTIETSEDVISTDNIMIVVNNTPATTTTTTTTITTTQVNESVSGVDDGDNLEAGDNGVGNSSSSSGSSNNVITSASNSNSRKWPSIRLVPNLLRHPTKYTTI</sequence>
<dbReference type="WBParaSite" id="TREG1_132380.1">
    <property type="protein sequence ID" value="TREG1_132380.1"/>
    <property type="gene ID" value="TREG1_132380"/>
</dbReference>
<keyword evidence="2" id="KW-0678">Repressor</keyword>
<evidence type="ECO:0000313" key="14">
    <source>
        <dbReference type="WBParaSite" id="TREG1_132380.1"/>
    </source>
</evidence>
<feature type="region of interest" description="Disordered" evidence="11">
    <location>
        <begin position="52"/>
        <end position="92"/>
    </location>
</feature>
<feature type="region of interest" description="Disordered" evidence="11">
    <location>
        <begin position="681"/>
        <end position="756"/>
    </location>
</feature>
<comment type="subcellular location">
    <subcellularLocation>
        <location evidence="1 10">Nucleus</location>
    </subcellularLocation>
</comment>
<evidence type="ECO:0000256" key="1">
    <source>
        <dbReference type="ARBA" id="ARBA00004123"/>
    </source>
</evidence>
<dbReference type="Gene3D" id="1.20.5.340">
    <property type="match status" value="1"/>
</dbReference>
<dbReference type="PROSITE" id="PS00658">
    <property type="entry name" value="FORK_HEAD_2"/>
    <property type="match status" value="1"/>
</dbReference>
<dbReference type="GO" id="GO:0005634">
    <property type="term" value="C:nucleus"/>
    <property type="evidence" value="ECO:0007669"/>
    <property type="project" value="UniProtKB-SubCell"/>
</dbReference>
<dbReference type="SMART" id="SM00339">
    <property type="entry name" value="FH"/>
    <property type="match status" value="1"/>
</dbReference>
<reference evidence="13" key="1">
    <citation type="submission" date="2022-06" db="EMBL/GenBank/DDBJ databases">
        <authorList>
            <person name="Berger JAMES D."/>
            <person name="Berger JAMES D."/>
        </authorList>
    </citation>
    <scope>NUCLEOTIDE SEQUENCE [LARGE SCALE GENOMIC DNA]</scope>
</reference>
<evidence type="ECO:0000256" key="6">
    <source>
        <dbReference type="ARBA" id="ARBA00023015"/>
    </source>
</evidence>
<evidence type="ECO:0000256" key="7">
    <source>
        <dbReference type="ARBA" id="ARBA00023125"/>
    </source>
</evidence>
<proteinExistence type="predicted"/>
<reference evidence="14" key="2">
    <citation type="submission" date="2023-11" db="UniProtKB">
        <authorList>
            <consortium name="WormBaseParasite"/>
        </authorList>
    </citation>
    <scope>IDENTIFICATION</scope>
</reference>
<dbReference type="GO" id="GO:0000978">
    <property type="term" value="F:RNA polymerase II cis-regulatory region sequence-specific DNA binding"/>
    <property type="evidence" value="ECO:0007669"/>
    <property type="project" value="TreeGrafter"/>
</dbReference>
<feature type="compositionally biased region" description="Pro residues" evidence="11">
    <location>
        <begin position="120"/>
        <end position="141"/>
    </location>
</feature>
<dbReference type="InterPro" id="IPR030456">
    <property type="entry name" value="TF_fork_head_CS_2"/>
</dbReference>
<dbReference type="InterPro" id="IPR050998">
    <property type="entry name" value="FOXP"/>
</dbReference>
<keyword evidence="7 10" id="KW-0238">DNA-binding</keyword>
<dbReference type="CDD" id="cd20033">
    <property type="entry name" value="FH_FOXP"/>
    <property type="match status" value="1"/>
</dbReference>
<dbReference type="Gene3D" id="1.10.10.10">
    <property type="entry name" value="Winged helix-like DNA-binding domain superfamily/Winged helix DNA-binding domain"/>
    <property type="match status" value="1"/>
</dbReference>
<feature type="compositionally biased region" description="Polar residues" evidence="11">
    <location>
        <begin position="568"/>
        <end position="579"/>
    </location>
</feature>
<keyword evidence="6" id="KW-0805">Transcription regulation</keyword>
<feature type="region of interest" description="Disordered" evidence="11">
    <location>
        <begin position="1395"/>
        <end position="1435"/>
    </location>
</feature>
<dbReference type="Pfam" id="PF00250">
    <property type="entry name" value="Forkhead"/>
    <property type="match status" value="1"/>
</dbReference>
<evidence type="ECO:0000256" key="5">
    <source>
        <dbReference type="ARBA" id="ARBA00022833"/>
    </source>
</evidence>
<feature type="compositionally biased region" description="Polar residues" evidence="11">
    <location>
        <begin position="52"/>
        <end position="62"/>
    </location>
</feature>
<keyword evidence="3" id="KW-0479">Metal-binding</keyword>
<feature type="region of interest" description="Disordered" evidence="11">
    <location>
        <begin position="1025"/>
        <end position="1044"/>
    </location>
</feature>
<organism evidence="13 14">
    <name type="scientific">Trichobilharzia regenti</name>
    <name type="common">Nasal bird schistosome</name>
    <dbReference type="NCBI Taxonomy" id="157069"/>
    <lineage>
        <taxon>Eukaryota</taxon>
        <taxon>Metazoa</taxon>
        <taxon>Spiralia</taxon>
        <taxon>Lophotrochozoa</taxon>
        <taxon>Platyhelminthes</taxon>
        <taxon>Trematoda</taxon>
        <taxon>Digenea</taxon>
        <taxon>Strigeidida</taxon>
        <taxon>Schistosomatoidea</taxon>
        <taxon>Schistosomatidae</taxon>
        <taxon>Trichobilharzia</taxon>
    </lineage>
</organism>
<dbReference type="InterPro" id="IPR036388">
    <property type="entry name" value="WH-like_DNA-bd_sf"/>
</dbReference>
<feature type="compositionally biased region" description="Basic and acidic residues" evidence="11">
    <location>
        <begin position="769"/>
        <end position="783"/>
    </location>
</feature>
<protein>
    <recommendedName>
        <fullName evidence="12">Fork-head domain-containing protein</fullName>
    </recommendedName>
</protein>
<feature type="compositionally biased region" description="Low complexity" evidence="11">
    <location>
        <begin position="73"/>
        <end position="87"/>
    </location>
</feature>
<evidence type="ECO:0000256" key="2">
    <source>
        <dbReference type="ARBA" id="ARBA00022491"/>
    </source>
</evidence>
<dbReference type="PANTHER" id="PTHR45796">
    <property type="entry name" value="FORKHEAD BOX P, ISOFORM C"/>
    <property type="match status" value="1"/>
</dbReference>
<keyword evidence="4" id="KW-0863">Zinc-finger</keyword>
<evidence type="ECO:0000259" key="12">
    <source>
        <dbReference type="PROSITE" id="PS50039"/>
    </source>
</evidence>
<keyword evidence="9 10" id="KW-0539">Nucleus</keyword>
<feature type="region of interest" description="Disordered" evidence="11">
    <location>
        <begin position="1174"/>
        <end position="1216"/>
    </location>
</feature>
<feature type="region of interest" description="Disordered" evidence="11">
    <location>
        <begin position="114"/>
        <end position="155"/>
    </location>
</feature>
<keyword evidence="8" id="KW-0804">Transcription</keyword>
<dbReference type="InterPro" id="IPR032354">
    <property type="entry name" value="FOXP-CC"/>
</dbReference>
<feature type="region of interest" description="Disordered" evidence="11">
    <location>
        <begin position="1074"/>
        <end position="1113"/>
    </location>
</feature>
<evidence type="ECO:0000256" key="10">
    <source>
        <dbReference type="PROSITE-ProRule" id="PRU00089"/>
    </source>
</evidence>
<feature type="compositionally biased region" description="Low complexity" evidence="11">
    <location>
        <begin position="1102"/>
        <end position="1113"/>
    </location>
</feature>
<feature type="DNA-binding region" description="Fork-head" evidence="10">
    <location>
        <begin position="914"/>
        <end position="1000"/>
    </location>
</feature>
<keyword evidence="5" id="KW-0862">Zinc</keyword>
<dbReference type="GO" id="GO:0000981">
    <property type="term" value="F:DNA-binding transcription factor activity, RNA polymerase II-specific"/>
    <property type="evidence" value="ECO:0007669"/>
    <property type="project" value="TreeGrafter"/>
</dbReference>
<dbReference type="PRINTS" id="PR00053">
    <property type="entry name" value="FORKHEAD"/>
</dbReference>
<feature type="domain" description="Fork-head" evidence="12">
    <location>
        <begin position="914"/>
        <end position="1000"/>
    </location>
</feature>
<evidence type="ECO:0000256" key="8">
    <source>
        <dbReference type="ARBA" id="ARBA00023163"/>
    </source>
</evidence>
<evidence type="ECO:0000256" key="4">
    <source>
        <dbReference type="ARBA" id="ARBA00022771"/>
    </source>
</evidence>